<sequence>MARMGNSSSHTAAFWPVLFLDLLSWLVLLAGISALEHVRSTDGTQVGGTAGVGYSWQWWVVVFQFITLVGVFHAASWGHHDVGRVAIVAFLAISTVLLFYESNSYYVLHHSNTGPTRRITTFFVGAFLSAIFNLLLIVFLGTTAFELQPVVGNRRGAGTTKTGATTGTATV</sequence>
<evidence type="ECO:0000313" key="3">
    <source>
        <dbReference type="Proteomes" id="UP001314263"/>
    </source>
</evidence>
<dbReference type="Proteomes" id="UP001314263">
    <property type="component" value="Unassembled WGS sequence"/>
</dbReference>
<accession>A0AAV1I8N2</accession>
<comment type="caution">
    <text evidence="2">The sequence shown here is derived from an EMBL/GenBank/DDBJ whole genome shotgun (WGS) entry which is preliminary data.</text>
</comment>
<feature type="transmembrane region" description="Helical" evidence="1">
    <location>
        <begin position="55"/>
        <end position="75"/>
    </location>
</feature>
<evidence type="ECO:0000313" key="2">
    <source>
        <dbReference type="EMBL" id="CAK0783437.1"/>
    </source>
</evidence>
<name>A0AAV1I8N2_9CHLO</name>
<gene>
    <name evidence="2" type="ORF">CVIRNUC_006636</name>
</gene>
<protein>
    <recommendedName>
        <fullName evidence="4">MARVEL domain-containing protein</fullName>
    </recommendedName>
</protein>
<organism evidence="2 3">
    <name type="scientific">Coccomyxa viridis</name>
    <dbReference type="NCBI Taxonomy" id="1274662"/>
    <lineage>
        <taxon>Eukaryota</taxon>
        <taxon>Viridiplantae</taxon>
        <taxon>Chlorophyta</taxon>
        <taxon>core chlorophytes</taxon>
        <taxon>Trebouxiophyceae</taxon>
        <taxon>Trebouxiophyceae incertae sedis</taxon>
        <taxon>Coccomyxaceae</taxon>
        <taxon>Coccomyxa</taxon>
    </lineage>
</organism>
<proteinExistence type="predicted"/>
<feature type="transmembrane region" description="Helical" evidence="1">
    <location>
        <begin position="82"/>
        <end position="100"/>
    </location>
</feature>
<keyword evidence="3" id="KW-1185">Reference proteome</keyword>
<keyword evidence="1" id="KW-0812">Transmembrane</keyword>
<dbReference type="EMBL" id="CAUYUE010000008">
    <property type="protein sequence ID" value="CAK0783437.1"/>
    <property type="molecule type" value="Genomic_DNA"/>
</dbReference>
<evidence type="ECO:0000256" key="1">
    <source>
        <dbReference type="SAM" id="Phobius"/>
    </source>
</evidence>
<dbReference type="AlphaFoldDB" id="A0AAV1I8N2"/>
<feature type="transmembrane region" description="Helical" evidence="1">
    <location>
        <begin position="120"/>
        <end position="145"/>
    </location>
</feature>
<keyword evidence="1" id="KW-1133">Transmembrane helix</keyword>
<evidence type="ECO:0008006" key="4">
    <source>
        <dbReference type="Google" id="ProtNLM"/>
    </source>
</evidence>
<reference evidence="2 3" key="1">
    <citation type="submission" date="2023-10" db="EMBL/GenBank/DDBJ databases">
        <authorList>
            <person name="Maclean D."/>
            <person name="Macfadyen A."/>
        </authorList>
    </citation>
    <scope>NUCLEOTIDE SEQUENCE [LARGE SCALE GENOMIC DNA]</scope>
</reference>
<feature type="transmembrane region" description="Helical" evidence="1">
    <location>
        <begin position="12"/>
        <end position="35"/>
    </location>
</feature>
<keyword evidence="1" id="KW-0472">Membrane</keyword>